<keyword evidence="3" id="KW-1185">Reference proteome</keyword>
<organism evidence="2 3">
    <name type="scientific">Henosepilachna vigintioctopunctata</name>
    <dbReference type="NCBI Taxonomy" id="420089"/>
    <lineage>
        <taxon>Eukaryota</taxon>
        <taxon>Metazoa</taxon>
        <taxon>Ecdysozoa</taxon>
        <taxon>Arthropoda</taxon>
        <taxon>Hexapoda</taxon>
        <taxon>Insecta</taxon>
        <taxon>Pterygota</taxon>
        <taxon>Neoptera</taxon>
        <taxon>Endopterygota</taxon>
        <taxon>Coleoptera</taxon>
        <taxon>Polyphaga</taxon>
        <taxon>Cucujiformia</taxon>
        <taxon>Coccinelloidea</taxon>
        <taxon>Coccinellidae</taxon>
        <taxon>Epilachninae</taxon>
        <taxon>Epilachnini</taxon>
        <taxon>Henosepilachna</taxon>
    </lineage>
</organism>
<evidence type="ECO:0000313" key="3">
    <source>
        <dbReference type="Proteomes" id="UP001431783"/>
    </source>
</evidence>
<dbReference type="Proteomes" id="UP001431783">
    <property type="component" value="Unassembled WGS sequence"/>
</dbReference>
<evidence type="ECO:0000256" key="1">
    <source>
        <dbReference type="SAM" id="SignalP"/>
    </source>
</evidence>
<feature type="signal peptide" evidence="1">
    <location>
        <begin position="1"/>
        <end position="19"/>
    </location>
</feature>
<dbReference type="AlphaFoldDB" id="A0AAW1THZ6"/>
<comment type="caution">
    <text evidence="2">The sequence shown here is derived from an EMBL/GenBank/DDBJ whole genome shotgun (WGS) entry which is preliminary data.</text>
</comment>
<gene>
    <name evidence="2" type="ORF">WA026_006181</name>
</gene>
<proteinExistence type="predicted"/>
<sequence length="358" mass="40887">MFVYMFFLIFSPAITITKADFAYHFKCCSFKCGCSIETTEPNEPIPNSDDPKGFYWRDFYDDIPEDAYPVGEKNQNPQTYIGKVFDPSHNGTFLTTIFEGFNYVYNAFNNTVTKKSTHIQIMCTRSPKKLLWEKITTENVNNFPDYIYVTAGAHPGYVERYKSPLTRSFYIVKTTKSKVTYIGSAGNLTDLLEYATSDGMFQTSDTKMFLLYKKNDDNATTTEKPKGQPFFKHLYKFSLNAGSIIPNFYVEQHVGSCSLVCTNEGLEKKSGHGKKSTKNSVRSSAAMAYYWQPQQIFDKNDALKSFVAYQNETVYAGQGYSQSLNWLDVGLSHGTSVPFVSFFHNQQYISLKAMTFRY</sequence>
<accession>A0AAW1THZ6</accession>
<protein>
    <submittedName>
        <fullName evidence="2">Uncharacterized protein</fullName>
    </submittedName>
</protein>
<keyword evidence="1" id="KW-0732">Signal</keyword>
<name>A0AAW1THZ6_9CUCU</name>
<dbReference type="EMBL" id="JARQZJ010000002">
    <property type="protein sequence ID" value="KAK9870086.1"/>
    <property type="molecule type" value="Genomic_DNA"/>
</dbReference>
<reference evidence="2 3" key="1">
    <citation type="submission" date="2023-03" db="EMBL/GenBank/DDBJ databases">
        <title>Genome insight into feeding habits of ladybird beetles.</title>
        <authorList>
            <person name="Li H.-S."/>
            <person name="Huang Y.-H."/>
            <person name="Pang H."/>
        </authorList>
    </citation>
    <scope>NUCLEOTIDE SEQUENCE [LARGE SCALE GENOMIC DNA]</scope>
    <source>
        <strain evidence="2">SYSU_2023b</strain>
        <tissue evidence="2">Whole body</tissue>
    </source>
</reference>
<feature type="chain" id="PRO_5043912340" evidence="1">
    <location>
        <begin position="20"/>
        <end position="358"/>
    </location>
</feature>
<evidence type="ECO:0000313" key="2">
    <source>
        <dbReference type="EMBL" id="KAK9870086.1"/>
    </source>
</evidence>